<dbReference type="SMART" id="SM00530">
    <property type="entry name" value="HTH_XRE"/>
    <property type="match status" value="1"/>
</dbReference>
<dbReference type="InterPro" id="IPR001387">
    <property type="entry name" value="Cro/C1-type_HTH"/>
</dbReference>
<evidence type="ECO:0000313" key="2">
    <source>
        <dbReference type="EMBL" id="CAE34016.1"/>
    </source>
</evidence>
<name>A0A0H3LR73_BORBR</name>
<dbReference type="Gene3D" id="1.10.260.40">
    <property type="entry name" value="lambda repressor-like DNA-binding domains"/>
    <property type="match status" value="1"/>
</dbReference>
<evidence type="ECO:0000313" key="3">
    <source>
        <dbReference type="Proteomes" id="UP000001027"/>
    </source>
</evidence>
<dbReference type="CDD" id="cd00093">
    <property type="entry name" value="HTH_XRE"/>
    <property type="match status" value="1"/>
</dbReference>
<dbReference type="HOGENOM" id="CLU_167644_0_0_4"/>
<dbReference type="eggNOG" id="COG1396">
    <property type="taxonomic scope" value="Bacteria"/>
</dbReference>
<dbReference type="EMBL" id="BX640447">
    <property type="protein sequence ID" value="CAE34016.1"/>
    <property type="molecule type" value="Genomic_DNA"/>
</dbReference>
<dbReference type="InterPro" id="IPR010982">
    <property type="entry name" value="Lambda_DNA-bd_dom_sf"/>
</dbReference>
<organism evidence="2 3">
    <name type="scientific">Bordetella bronchiseptica (strain ATCC BAA-588 / NCTC 13252 / RB50)</name>
    <name type="common">Alcaligenes bronchisepticus</name>
    <dbReference type="NCBI Taxonomy" id="257310"/>
    <lineage>
        <taxon>Bacteria</taxon>
        <taxon>Pseudomonadati</taxon>
        <taxon>Pseudomonadota</taxon>
        <taxon>Betaproteobacteria</taxon>
        <taxon>Burkholderiales</taxon>
        <taxon>Alcaligenaceae</taxon>
        <taxon>Bordetella</taxon>
    </lineage>
</organism>
<dbReference type="AlphaFoldDB" id="A0A0H3LR73"/>
<dbReference type="SUPFAM" id="SSF47413">
    <property type="entry name" value="lambda repressor-like DNA-binding domains"/>
    <property type="match status" value="1"/>
</dbReference>
<dbReference type="Proteomes" id="UP000001027">
    <property type="component" value="Chromosome"/>
</dbReference>
<dbReference type="KEGG" id="bbr:BB3522"/>
<dbReference type="PROSITE" id="PS50943">
    <property type="entry name" value="HTH_CROC1"/>
    <property type="match status" value="1"/>
</dbReference>
<protein>
    <submittedName>
        <fullName evidence="2">Phage repressor</fullName>
    </submittedName>
</protein>
<gene>
    <name evidence="2" type="ordered locus">BB3522</name>
</gene>
<reference evidence="2 3" key="1">
    <citation type="journal article" date="2003" name="Nat. Genet.">
        <title>Comparative analysis of the genome sequences of Bordetella pertussis, Bordetella parapertussis and Bordetella bronchiseptica.</title>
        <authorList>
            <person name="Parkhill J."/>
            <person name="Sebaihia M."/>
            <person name="Preston A."/>
            <person name="Murphy L.D."/>
            <person name="Thomson N.R."/>
            <person name="Harris D.E."/>
            <person name="Holden M.T.G."/>
            <person name="Churcher C.M."/>
            <person name="Bentley S.D."/>
            <person name="Mungall K.L."/>
            <person name="Cerdeno-Tarraga A.-M."/>
            <person name="Temple L."/>
            <person name="James K.D."/>
            <person name="Harris B."/>
            <person name="Quail M.A."/>
            <person name="Achtman M."/>
            <person name="Atkin R."/>
            <person name="Baker S."/>
            <person name="Basham D."/>
            <person name="Bason N."/>
            <person name="Cherevach I."/>
            <person name="Chillingworth T."/>
            <person name="Collins M."/>
            <person name="Cronin A."/>
            <person name="Davis P."/>
            <person name="Doggett J."/>
            <person name="Feltwell T."/>
            <person name="Goble A."/>
            <person name="Hamlin N."/>
            <person name="Hauser H."/>
            <person name="Holroyd S."/>
            <person name="Jagels K."/>
            <person name="Leather S."/>
            <person name="Moule S."/>
            <person name="Norberczak H."/>
            <person name="O'Neil S."/>
            <person name="Ormond D."/>
            <person name="Price C."/>
            <person name="Rabbinowitsch E."/>
            <person name="Rutter S."/>
            <person name="Sanders M."/>
            <person name="Saunders D."/>
            <person name="Seeger K."/>
            <person name="Sharp S."/>
            <person name="Simmonds M."/>
            <person name="Skelton J."/>
            <person name="Squares R."/>
            <person name="Squares S."/>
            <person name="Stevens K."/>
            <person name="Unwin L."/>
            <person name="Whitehead S."/>
            <person name="Barrell B.G."/>
            <person name="Maskell D.J."/>
        </authorList>
    </citation>
    <scope>NUCLEOTIDE SEQUENCE [LARGE SCALE GENOMIC DNA]</scope>
    <source>
        <strain evidence="2 3">ATCC BAA-588 / NCTC 13252 / RB50</strain>
    </source>
</reference>
<feature type="domain" description="HTH cro/C1-type" evidence="1">
    <location>
        <begin position="4"/>
        <end position="52"/>
    </location>
</feature>
<proteinExistence type="predicted"/>
<accession>A0A0H3LR73</accession>
<evidence type="ECO:0000259" key="1">
    <source>
        <dbReference type="PROSITE" id="PS50943"/>
    </source>
</evidence>
<dbReference type="Pfam" id="PF01381">
    <property type="entry name" value="HTH_3"/>
    <property type="match status" value="1"/>
</dbReference>
<dbReference type="GO" id="GO:0003677">
    <property type="term" value="F:DNA binding"/>
    <property type="evidence" value="ECO:0007669"/>
    <property type="project" value="InterPro"/>
</dbReference>
<sequence length="114" mass="12563">MDDAGIKQVQVARAAGIKPPSVADWLNGKTKNIRGANLVSVAQLLNVSEAWLADGVLPKERRLDSDWPFPKIPKQRYYTLSEAQRAGIEEWVARQVEAYASDAESKSSPNERAA</sequence>